<dbReference type="SUPFAM" id="SSF52540">
    <property type="entry name" value="P-loop containing nucleoside triphosphate hydrolases"/>
    <property type="match status" value="1"/>
</dbReference>
<dbReference type="Pfam" id="PF13175">
    <property type="entry name" value="AAA_15"/>
    <property type="match status" value="1"/>
</dbReference>
<reference evidence="3" key="1">
    <citation type="submission" date="2024-07" db="EMBL/GenBank/DDBJ databases">
        <authorList>
            <person name="Kim Y.J."/>
            <person name="Jeong J.Y."/>
        </authorList>
    </citation>
    <scope>NUCLEOTIDE SEQUENCE</scope>
    <source>
        <strain evidence="3">GIHE-MW2</strain>
    </source>
</reference>
<dbReference type="PIRSF" id="PIRSF029347">
    <property type="entry name" value="RecF"/>
    <property type="match status" value="1"/>
</dbReference>
<proteinExistence type="predicted"/>
<accession>A0AAU8JNY9</accession>
<dbReference type="EMBL" id="CP159837">
    <property type="protein sequence ID" value="XCM40028.1"/>
    <property type="molecule type" value="Genomic_DNA"/>
</dbReference>
<dbReference type="PANTHER" id="PTHR32182:SF22">
    <property type="entry name" value="ATP-DEPENDENT ENDONUCLEASE, OLD FAMILY-RELATED"/>
    <property type="match status" value="1"/>
</dbReference>
<dbReference type="GO" id="GO:0006302">
    <property type="term" value="P:double-strand break repair"/>
    <property type="evidence" value="ECO:0007669"/>
    <property type="project" value="TreeGrafter"/>
</dbReference>
<feature type="domain" description="ATPase AAA-type core" evidence="2">
    <location>
        <begin position="244"/>
        <end position="323"/>
    </location>
</feature>
<evidence type="ECO:0000313" key="3">
    <source>
        <dbReference type="EMBL" id="XCM40028.1"/>
    </source>
</evidence>
<gene>
    <name evidence="3" type="ORF">ABWT76_003005</name>
</gene>
<protein>
    <submittedName>
        <fullName evidence="3">AAA family ATPase</fullName>
    </submittedName>
</protein>
<dbReference type="InterPro" id="IPR014555">
    <property type="entry name" value="RecF-like"/>
</dbReference>
<dbReference type="GO" id="GO:0000731">
    <property type="term" value="P:DNA synthesis involved in DNA repair"/>
    <property type="evidence" value="ECO:0007669"/>
    <property type="project" value="TreeGrafter"/>
</dbReference>
<dbReference type="RefSeq" id="WP_054464315.1">
    <property type="nucleotide sequence ID" value="NZ_CP159837.1"/>
</dbReference>
<dbReference type="Pfam" id="PF13304">
    <property type="entry name" value="AAA_21"/>
    <property type="match status" value="1"/>
</dbReference>
<dbReference type="InterPro" id="IPR041685">
    <property type="entry name" value="AAA_GajA/Old/RecF-like"/>
</dbReference>
<dbReference type="InterPro" id="IPR003959">
    <property type="entry name" value="ATPase_AAA_core"/>
</dbReference>
<evidence type="ECO:0000259" key="2">
    <source>
        <dbReference type="Pfam" id="PF13304"/>
    </source>
</evidence>
<dbReference type="PANTHER" id="PTHR32182">
    <property type="entry name" value="DNA REPLICATION AND REPAIR PROTEIN RECF"/>
    <property type="match status" value="1"/>
</dbReference>
<evidence type="ECO:0000259" key="1">
    <source>
        <dbReference type="Pfam" id="PF13175"/>
    </source>
</evidence>
<organism evidence="3">
    <name type="scientific">Planktothricoides raciborskii GIHE-MW2</name>
    <dbReference type="NCBI Taxonomy" id="2792601"/>
    <lineage>
        <taxon>Bacteria</taxon>
        <taxon>Bacillati</taxon>
        <taxon>Cyanobacteriota</taxon>
        <taxon>Cyanophyceae</taxon>
        <taxon>Oscillatoriophycideae</taxon>
        <taxon>Oscillatoriales</taxon>
        <taxon>Oscillatoriaceae</taxon>
        <taxon>Planktothricoides</taxon>
    </lineage>
</organism>
<dbReference type="Gene3D" id="3.40.50.300">
    <property type="entry name" value="P-loop containing nucleotide triphosphate hydrolases"/>
    <property type="match status" value="1"/>
</dbReference>
<sequence length="372" mass="43297">MLKRIYIDNFRCLVNFELNVDAINLFLGANGSGKSTVFEVLQKIQAFVSGDRKIEGIFKSSDCTRWQIAPLQRFELEIIGNGGSYKYELGIGHERDRCRVEYERLWYDNQPLLKFELGEVQLYRDNHSEGPQYSFDWSQSMLPSLMPRNDNTKLTWFRERIQRIIIVRMIPSLMADESNQEEMRLNTQMENFVSWYRYLSQDQGKVAEISNVLKDVLDGFNSFKFERVSEQNQVLKLRLAGGNNSNQLIEYRLGELSDGQKALVALYTMIYGTRSEDYTLCIDEPENFLALPEIQPWLIQLYDFCSERKLQTLLISHHPELINYLLASPIGYWFDRQSNAPVRLKRISIEVADNSGLPVSELIARGWLNEPA</sequence>
<name>A0AAU8JNY9_9CYAN</name>
<dbReference type="GO" id="GO:0005524">
    <property type="term" value="F:ATP binding"/>
    <property type="evidence" value="ECO:0007669"/>
    <property type="project" value="InterPro"/>
</dbReference>
<dbReference type="InterPro" id="IPR027417">
    <property type="entry name" value="P-loop_NTPase"/>
</dbReference>
<feature type="domain" description="Endonuclease GajA/Old nuclease/RecF-like AAA" evidence="1">
    <location>
        <begin position="1"/>
        <end position="44"/>
    </location>
</feature>
<dbReference type="AlphaFoldDB" id="A0AAU8JNY9"/>
<dbReference type="GO" id="GO:0016887">
    <property type="term" value="F:ATP hydrolysis activity"/>
    <property type="evidence" value="ECO:0007669"/>
    <property type="project" value="InterPro"/>
</dbReference>